<name>L7URG9_MYXSD</name>
<feature type="region of interest" description="Disordered" evidence="1">
    <location>
        <begin position="1"/>
        <end position="25"/>
    </location>
</feature>
<protein>
    <submittedName>
        <fullName evidence="2">Uncharacterized protein</fullName>
    </submittedName>
</protein>
<dbReference type="EMBL" id="CP004025">
    <property type="protein sequence ID" value="AGC49209.1"/>
    <property type="molecule type" value="Genomic_DNA"/>
</dbReference>
<dbReference type="HOGENOM" id="CLU_1271175_0_0_7"/>
<feature type="compositionally biased region" description="Polar residues" evidence="1">
    <location>
        <begin position="150"/>
        <end position="161"/>
    </location>
</feature>
<reference evidence="2 3" key="1">
    <citation type="journal article" date="2013" name="Genome Announc.">
        <title>Complete genome sequence of Myxococcus stipitatus strain DSM 14675, a fruiting myxobacterium.</title>
        <authorList>
            <person name="Huntley S."/>
            <person name="Kneip S."/>
            <person name="Treuner-Lange A."/>
            <person name="Sogaard-Andersen L."/>
        </authorList>
    </citation>
    <scope>NUCLEOTIDE SEQUENCE [LARGE SCALE GENOMIC DNA]</scope>
    <source>
        <strain evidence="3">DSM 14675 / JCM 12634 / Mx s8</strain>
    </source>
</reference>
<accession>L7URG9</accession>
<dbReference type="Proteomes" id="UP000011131">
    <property type="component" value="Chromosome"/>
</dbReference>
<feature type="region of interest" description="Disordered" evidence="1">
    <location>
        <begin position="142"/>
        <end position="161"/>
    </location>
</feature>
<organism evidence="2 3">
    <name type="scientific">Myxococcus stipitatus (strain DSM 14675 / JCM 12634 / Mx s8)</name>
    <dbReference type="NCBI Taxonomy" id="1278073"/>
    <lineage>
        <taxon>Bacteria</taxon>
        <taxon>Pseudomonadati</taxon>
        <taxon>Myxococcota</taxon>
        <taxon>Myxococcia</taxon>
        <taxon>Myxococcales</taxon>
        <taxon>Cystobacterineae</taxon>
        <taxon>Myxococcaceae</taxon>
        <taxon>Myxococcus</taxon>
    </lineage>
</organism>
<dbReference type="AlphaFoldDB" id="L7URG9"/>
<proteinExistence type="predicted"/>
<keyword evidence="3" id="KW-1185">Reference proteome</keyword>
<dbReference type="KEGG" id="msd:MYSTI_07937"/>
<sequence>MIAGAIQCSTPSGITASGGGRARHSLGSPSVLNAFRHHGERRRGGSCASTIWRSVLNAFRHHGERRDLETVTKYQIPQMCSTPSGITASGGIDTSDLEFPESLCSTPSGITASGGRSRWKPRCAASRVLNAFRHHGERRLRPLPSHQCDAPSQCSTPSGITASGGWPVERIRFGPYSAQRLPASRRAAGVTIPLLPCRPEICAQRLPASRRAAGTHD</sequence>
<evidence type="ECO:0000313" key="3">
    <source>
        <dbReference type="Proteomes" id="UP000011131"/>
    </source>
</evidence>
<evidence type="ECO:0000256" key="1">
    <source>
        <dbReference type="SAM" id="MobiDB-lite"/>
    </source>
</evidence>
<gene>
    <name evidence="2" type="ordered locus">MYSTI_07937</name>
</gene>
<evidence type="ECO:0000313" key="2">
    <source>
        <dbReference type="EMBL" id="AGC49209.1"/>
    </source>
</evidence>